<dbReference type="EMBL" id="HE613800">
    <property type="protein sequence ID" value="CCE70194.1"/>
    <property type="molecule type" value="Genomic_DNA"/>
</dbReference>
<dbReference type="GO" id="GO:0016887">
    <property type="term" value="F:ATP hydrolysis activity"/>
    <property type="evidence" value="ECO:0007669"/>
    <property type="project" value="InterPro"/>
</dbReference>
<evidence type="ECO:0000313" key="4">
    <source>
        <dbReference type="Proteomes" id="UP000000810"/>
    </source>
</evidence>
<reference evidence="2" key="1">
    <citation type="submission" date="1999-07" db="EMBL/GenBank/DDBJ databases">
        <authorList>
            <person name="Genoscope"/>
        </authorList>
    </citation>
    <scope>NUCLEOTIDE SEQUENCE</scope>
    <source>
        <strain evidence="2">Orsay</strain>
    </source>
</reference>
<dbReference type="PANTHER" id="PTHR43581:SF4">
    <property type="entry name" value="ATP_GTP PHOSPHATASE"/>
    <property type="match status" value="1"/>
</dbReference>
<dbReference type="AlphaFoldDB" id="Q9V0J5"/>
<dbReference type="eggNOG" id="arCOG03239">
    <property type="taxonomic scope" value="Archaea"/>
</dbReference>
<dbReference type="InterPro" id="IPR027417">
    <property type="entry name" value="P-loop_NTPase"/>
</dbReference>
<organism evidence="2 4">
    <name type="scientific">Pyrococcus abyssi (strain GE5 / Orsay)</name>
    <dbReference type="NCBI Taxonomy" id="272844"/>
    <lineage>
        <taxon>Archaea</taxon>
        <taxon>Methanobacteriati</taxon>
        <taxon>Methanobacteriota</taxon>
        <taxon>Thermococci</taxon>
        <taxon>Thermococcales</taxon>
        <taxon>Thermococcaceae</taxon>
        <taxon>Pyrococcus</taxon>
    </lineage>
</organism>
<dbReference type="InterPro" id="IPR003959">
    <property type="entry name" value="ATPase_AAA_core"/>
</dbReference>
<evidence type="ECO:0000313" key="5">
    <source>
        <dbReference type="Proteomes" id="UP000009139"/>
    </source>
</evidence>
<evidence type="ECO:0000259" key="1">
    <source>
        <dbReference type="Pfam" id="PF13304"/>
    </source>
</evidence>
<evidence type="ECO:0000313" key="3">
    <source>
        <dbReference type="EMBL" id="CCE70194.1"/>
    </source>
</evidence>
<dbReference type="RefSeq" id="WP_010867916.1">
    <property type="nucleotide sequence ID" value="NC_000868.1"/>
</dbReference>
<reference evidence="3 5" key="5">
    <citation type="journal article" date="2012" name="Curr. Microbiol.">
        <title>Re-annotation of two hyperthermophilic archaea Pyrococcus abyssi GE5 and Pyrococcus furiosus DSM 3638.</title>
        <authorList>
            <person name="Gao J."/>
            <person name="Wang J."/>
        </authorList>
    </citation>
    <scope>GENOME REANNOTATION</scope>
    <source>
        <strain evidence="3">GE5</strain>
        <strain evidence="5">GE5 / Orsay</strain>
    </source>
</reference>
<dbReference type="Gene3D" id="3.40.50.300">
    <property type="entry name" value="P-loop containing nucleotide triphosphate hydrolases"/>
    <property type="match status" value="1"/>
</dbReference>
<protein>
    <recommendedName>
        <fullName evidence="1">ATPase AAA-type core domain-containing protein</fullName>
    </recommendedName>
</protein>
<dbReference type="SUPFAM" id="SSF52540">
    <property type="entry name" value="P-loop containing nucleoside triphosphate hydrolases"/>
    <property type="match status" value="1"/>
</dbReference>
<dbReference type="PIR" id="C75124">
    <property type="entry name" value="C75124"/>
</dbReference>
<dbReference type="GO" id="GO:0005524">
    <property type="term" value="F:ATP binding"/>
    <property type="evidence" value="ECO:0007669"/>
    <property type="project" value="InterPro"/>
</dbReference>
<dbReference type="PATRIC" id="fig|272844.11.peg.837"/>
<dbReference type="HOGENOM" id="CLU_052977_0_0_2"/>
<feature type="domain" description="ATPase AAA-type core" evidence="1">
    <location>
        <begin position="23"/>
        <end position="256"/>
    </location>
</feature>
<dbReference type="KEGG" id="pab:PAB0539"/>
<gene>
    <name evidence="2" type="ordered locus">PAB0539</name>
</gene>
<accession>Q9V0J5</accession>
<dbReference type="OrthoDB" id="25344at2157"/>
<dbReference type="InterPro" id="IPR051396">
    <property type="entry name" value="Bact_Antivir_Def_Nuclease"/>
</dbReference>
<reference evidence="2" key="3">
    <citation type="journal article" date="2001" name="Genome Res.">
        <title>Genome evolution at the genus level: comparison of three complete genomes of hyperthermophilic archaea.</title>
        <authorList>
            <person name="Lecompte O."/>
            <person name="Ripp R."/>
            <person name="Puzos-Barbe V."/>
            <person name="Duprat S."/>
            <person name="Heilig R."/>
            <person name="Dietrich J."/>
            <person name="Thierry J.C."/>
            <person name="Poch O."/>
        </authorList>
    </citation>
    <scope>NUCLEOTIDE SEQUENCE</scope>
    <source>
        <strain evidence="2">Orsay</strain>
    </source>
</reference>
<keyword evidence="4" id="KW-1185">Reference proteome</keyword>
<reference evidence="2 4" key="4">
    <citation type="journal article" date="2003" name="Mol. Microbiol.">
        <title>An integrated analysis of the genome of the hyperthermophilic archaeon Pyrococcus abyssi.</title>
        <authorList>
            <person name="Cohen G."/>
            <person name="Barbe V."/>
            <person name="Flament D."/>
            <person name="Galperin M."/>
            <person name="Heilig R."/>
            <person name="Ripp R."/>
            <person name="Lecompte O."/>
            <person name="Prieur D."/>
            <person name="Poch O."/>
            <person name="Quellerou J."/>
            <person name="Thierry J.C."/>
            <person name="Van der Oost J."/>
            <person name="Weissenbach J."/>
            <person name="Zivanovic Y."/>
            <person name="Forterre P."/>
        </authorList>
    </citation>
    <scope>NUCLEOTIDE SEQUENCE [LARGE SCALE GENOMIC DNA]</scope>
    <source>
        <strain evidence="4">GE5 / Orsay</strain>
        <strain evidence="2">Orsay</strain>
    </source>
</reference>
<dbReference type="Proteomes" id="UP000009139">
    <property type="component" value="Chromosome"/>
</dbReference>
<dbReference type="EMBL" id="AJ248285">
    <property type="protein sequence ID" value="CAB49708.1"/>
    <property type="molecule type" value="Genomic_DNA"/>
</dbReference>
<dbReference type="Pfam" id="PF13304">
    <property type="entry name" value="AAA_21"/>
    <property type="match status" value="1"/>
</dbReference>
<reference evidence="2" key="2">
    <citation type="journal article" date="2000" name="J. Mol. Biol.">
        <title>Archaeal homologs of eukaryotic methylation guide small nucleolar RNAs: lessons from the Pyrococcus genomes.</title>
        <authorList>
            <person name="Gaspin C."/>
            <person name="Cavaille J."/>
            <person name="Erauso G."/>
        </authorList>
    </citation>
    <scope>NUCLEOTIDE SEQUENCE</scope>
    <source>
        <strain evidence="2">Orsay</strain>
    </source>
</reference>
<dbReference type="STRING" id="272844.PAB0539"/>
<sequence length="312" mass="36605">MIRNFHIENFKSIGNLNLKCRRINVFIGEPNVGKSNVLEAIGLLSYLGHVGDISDFIRFENISNLFYDNEIGNPIRIKVDDYEVFVRFENGFRVEIGSEIFPFPGRSAVREEFSVFRFYRFKNIKDFPSDFVDYLLPPDGKNLPTILMTRKSIRKMVSDMLAEYGLKLMIRQPERKLEIVKMKEDILITYPYTTLSETFKRIIFYLTAVESSRNAVIAFEEPEAHAFPYYTKFLAERIALNSSNQYFISTHNPYFLLSLIEKTPRKELSVYVTYFKDGETRVKEVSPEKLEEMLQLDIDVFFNLDTFLEENP</sequence>
<dbReference type="PANTHER" id="PTHR43581">
    <property type="entry name" value="ATP/GTP PHOSPHATASE"/>
    <property type="match status" value="1"/>
</dbReference>
<dbReference type="Proteomes" id="UP000000810">
    <property type="component" value="Chromosome"/>
</dbReference>
<proteinExistence type="predicted"/>
<evidence type="ECO:0000313" key="2">
    <source>
        <dbReference type="EMBL" id="CAB49708.1"/>
    </source>
</evidence>
<name>Q9V0J5_PYRAB</name>